<comment type="caution">
    <text evidence="8">The sequence shown here is derived from an EMBL/GenBank/DDBJ whole genome shotgun (WGS) entry which is preliminary data.</text>
</comment>
<name>A0A6I4ST92_9SPHN</name>
<dbReference type="InterPro" id="IPR016032">
    <property type="entry name" value="Sig_transdc_resp-reg_C-effctor"/>
</dbReference>
<dbReference type="CDD" id="cd06170">
    <property type="entry name" value="LuxR_C_like"/>
    <property type="match status" value="1"/>
</dbReference>
<keyword evidence="9" id="KW-1185">Reference proteome</keyword>
<dbReference type="EMBL" id="WTYM01000029">
    <property type="protein sequence ID" value="MXO58578.1"/>
    <property type="molecule type" value="Genomic_DNA"/>
</dbReference>
<dbReference type="AlphaFoldDB" id="A0A6I4ST92"/>
<protein>
    <submittedName>
        <fullName evidence="8">Response regulator</fullName>
    </submittedName>
</protein>
<dbReference type="PROSITE" id="PS50043">
    <property type="entry name" value="HTH_LUXR_2"/>
    <property type="match status" value="1"/>
</dbReference>
<dbReference type="PRINTS" id="PR00038">
    <property type="entry name" value="HTHLUXR"/>
</dbReference>
<dbReference type="Pfam" id="PF00072">
    <property type="entry name" value="Response_reg"/>
    <property type="match status" value="1"/>
</dbReference>
<evidence type="ECO:0000256" key="3">
    <source>
        <dbReference type="ARBA" id="ARBA00023125"/>
    </source>
</evidence>
<feature type="domain" description="Response regulatory" evidence="7">
    <location>
        <begin position="6"/>
        <end position="121"/>
    </location>
</feature>
<dbReference type="PROSITE" id="PS50110">
    <property type="entry name" value="RESPONSE_REGULATORY"/>
    <property type="match status" value="1"/>
</dbReference>
<organism evidence="8 9">
    <name type="scientific">Croceibacterium salegens</name>
    <dbReference type="NCBI Taxonomy" id="1737568"/>
    <lineage>
        <taxon>Bacteria</taxon>
        <taxon>Pseudomonadati</taxon>
        <taxon>Pseudomonadota</taxon>
        <taxon>Alphaproteobacteria</taxon>
        <taxon>Sphingomonadales</taxon>
        <taxon>Erythrobacteraceae</taxon>
        <taxon>Croceibacterium</taxon>
    </lineage>
</organism>
<dbReference type="InterPro" id="IPR058245">
    <property type="entry name" value="NreC/VraR/RcsB-like_REC"/>
</dbReference>
<evidence type="ECO:0000313" key="8">
    <source>
        <dbReference type="EMBL" id="MXO58578.1"/>
    </source>
</evidence>
<dbReference type="CDD" id="cd17535">
    <property type="entry name" value="REC_NarL-like"/>
    <property type="match status" value="1"/>
</dbReference>
<dbReference type="SUPFAM" id="SSF46894">
    <property type="entry name" value="C-terminal effector domain of the bipartite response regulators"/>
    <property type="match status" value="1"/>
</dbReference>
<feature type="domain" description="HTH luxR-type" evidence="6">
    <location>
        <begin position="142"/>
        <end position="207"/>
    </location>
</feature>
<evidence type="ECO:0000259" key="6">
    <source>
        <dbReference type="PROSITE" id="PS50043"/>
    </source>
</evidence>
<dbReference type="GO" id="GO:0000160">
    <property type="term" value="P:phosphorelay signal transduction system"/>
    <property type="evidence" value="ECO:0007669"/>
    <property type="project" value="InterPro"/>
</dbReference>
<gene>
    <name evidence="8" type="ORF">GRI89_03350</name>
</gene>
<keyword evidence="3" id="KW-0238">DNA-binding</keyword>
<keyword evidence="1 5" id="KW-0597">Phosphoprotein</keyword>
<keyword evidence="4" id="KW-0804">Transcription</keyword>
<dbReference type="GO" id="GO:0003677">
    <property type="term" value="F:DNA binding"/>
    <property type="evidence" value="ECO:0007669"/>
    <property type="project" value="UniProtKB-KW"/>
</dbReference>
<dbReference type="InterPro" id="IPR011006">
    <property type="entry name" value="CheY-like_superfamily"/>
</dbReference>
<dbReference type="RefSeq" id="WP_159792302.1">
    <property type="nucleotide sequence ID" value="NZ_WTYM01000029.1"/>
</dbReference>
<evidence type="ECO:0000256" key="5">
    <source>
        <dbReference type="PROSITE-ProRule" id="PRU00169"/>
    </source>
</evidence>
<dbReference type="InterPro" id="IPR039420">
    <property type="entry name" value="WalR-like"/>
</dbReference>
<dbReference type="InterPro" id="IPR000792">
    <property type="entry name" value="Tscrpt_reg_LuxR_C"/>
</dbReference>
<reference evidence="8 9" key="1">
    <citation type="submission" date="2019-12" db="EMBL/GenBank/DDBJ databases">
        <title>Genomic-based taxomic classification of the family Erythrobacteraceae.</title>
        <authorList>
            <person name="Xu L."/>
        </authorList>
    </citation>
    <scope>NUCLEOTIDE SEQUENCE [LARGE SCALE GENOMIC DNA]</scope>
    <source>
        <strain evidence="8 9">MCCC 1K01500</strain>
    </source>
</reference>
<dbReference type="InterPro" id="IPR001789">
    <property type="entry name" value="Sig_transdc_resp-reg_receiver"/>
</dbReference>
<evidence type="ECO:0000256" key="4">
    <source>
        <dbReference type="ARBA" id="ARBA00023163"/>
    </source>
</evidence>
<dbReference type="Proteomes" id="UP000433652">
    <property type="component" value="Unassembled WGS sequence"/>
</dbReference>
<evidence type="ECO:0000256" key="1">
    <source>
        <dbReference type="ARBA" id="ARBA00022553"/>
    </source>
</evidence>
<feature type="modified residue" description="4-aspartylphosphate" evidence="5">
    <location>
        <position position="56"/>
    </location>
</feature>
<keyword evidence="2" id="KW-0805">Transcription regulation</keyword>
<dbReference type="SMART" id="SM00448">
    <property type="entry name" value="REC"/>
    <property type="match status" value="1"/>
</dbReference>
<dbReference type="PANTHER" id="PTHR43214">
    <property type="entry name" value="TWO-COMPONENT RESPONSE REGULATOR"/>
    <property type="match status" value="1"/>
</dbReference>
<evidence type="ECO:0000256" key="2">
    <source>
        <dbReference type="ARBA" id="ARBA00023015"/>
    </source>
</evidence>
<dbReference type="OrthoDB" id="9782655at2"/>
<accession>A0A6I4ST92</accession>
<dbReference type="Pfam" id="PF00196">
    <property type="entry name" value="GerE"/>
    <property type="match status" value="1"/>
</dbReference>
<dbReference type="PANTHER" id="PTHR43214:SF41">
    <property type="entry name" value="NITRATE_NITRITE RESPONSE REGULATOR PROTEIN NARP"/>
    <property type="match status" value="1"/>
</dbReference>
<dbReference type="Gene3D" id="3.40.50.2300">
    <property type="match status" value="1"/>
</dbReference>
<evidence type="ECO:0000259" key="7">
    <source>
        <dbReference type="PROSITE" id="PS50110"/>
    </source>
</evidence>
<evidence type="ECO:0000313" key="9">
    <source>
        <dbReference type="Proteomes" id="UP000433652"/>
    </source>
</evidence>
<dbReference type="SUPFAM" id="SSF52172">
    <property type="entry name" value="CheY-like"/>
    <property type="match status" value="1"/>
</dbReference>
<sequence>MSRIKRLIIADDHAVVRRGIRQMITRQDIEIVAEASDGQTAVTLASEHVPDLMILDLSLPGLNGLEVTRAVKAKHPSIEILLYTLHDREDMQIEALRNGVGGYVLKSDSPDHLVKAVDSLLLHRPYFSSVSQTLLERFLKNEEAPQSALTAREREVVQLVAEGKINKQVAHILGISIKTVETHRAAAMNKLGIRTTAELVRFAVRNGIVEA</sequence>
<dbReference type="GO" id="GO:0006355">
    <property type="term" value="P:regulation of DNA-templated transcription"/>
    <property type="evidence" value="ECO:0007669"/>
    <property type="project" value="InterPro"/>
</dbReference>
<dbReference type="SMART" id="SM00421">
    <property type="entry name" value="HTH_LUXR"/>
    <property type="match status" value="1"/>
</dbReference>
<dbReference type="PROSITE" id="PS00622">
    <property type="entry name" value="HTH_LUXR_1"/>
    <property type="match status" value="1"/>
</dbReference>
<proteinExistence type="predicted"/>